<keyword evidence="1" id="KW-0472">Membrane</keyword>
<feature type="domain" description="TadE-like" evidence="2">
    <location>
        <begin position="7"/>
        <end position="49"/>
    </location>
</feature>
<evidence type="ECO:0000256" key="1">
    <source>
        <dbReference type="SAM" id="Phobius"/>
    </source>
</evidence>
<evidence type="ECO:0000313" key="3">
    <source>
        <dbReference type="EMBL" id="RTZ16941.1"/>
    </source>
</evidence>
<proteinExistence type="predicted"/>
<feature type="transmembrane region" description="Helical" evidence="1">
    <location>
        <begin position="13"/>
        <end position="35"/>
    </location>
</feature>
<dbReference type="OrthoDB" id="5906122at2"/>
<dbReference type="InterPro" id="IPR012495">
    <property type="entry name" value="TadE-like_dom"/>
</dbReference>
<keyword evidence="1" id="KW-0812">Transmembrane</keyword>
<keyword evidence="1" id="KW-1133">Transmembrane helix</keyword>
<dbReference type="AlphaFoldDB" id="A0A432CZI6"/>
<dbReference type="EMBL" id="RXZH01000002">
    <property type="protein sequence ID" value="RTZ16941.1"/>
    <property type="molecule type" value="Genomic_DNA"/>
</dbReference>
<sequence>MKNKQKGLAAVELIIGLPVLMLFLVAVIEIARIYVEMNTLNKAVRVGARYAMSVSEMSGCGPVMNEQGDIKQLVVYGTLEAGAAARIDSLTTNDVTVSCENNQFVTVTASHTFVPLFRDTLPNSELSLALPMNATTVMRLDP</sequence>
<name>A0A432CZI6_9VIBR</name>
<comment type="caution">
    <text evidence="3">The sequence shown here is derived from an EMBL/GenBank/DDBJ whole genome shotgun (WGS) entry which is preliminary data.</text>
</comment>
<reference evidence="3 4" key="1">
    <citation type="submission" date="2018-12" db="EMBL/GenBank/DDBJ databases">
        <title>Vibrio sp. isolated from China Sea.</title>
        <authorList>
            <person name="Li Y."/>
        </authorList>
    </citation>
    <scope>NUCLEOTIDE SEQUENCE [LARGE SCALE GENOMIC DNA]</scope>
    <source>
        <strain evidence="3 4">BEI207</strain>
    </source>
</reference>
<dbReference type="Proteomes" id="UP000268973">
    <property type="component" value="Unassembled WGS sequence"/>
</dbReference>
<evidence type="ECO:0000313" key="4">
    <source>
        <dbReference type="Proteomes" id="UP000268973"/>
    </source>
</evidence>
<dbReference type="Pfam" id="PF07811">
    <property type="entry name" value="TadE"/>
    <property type="match status" value="1"/>
</dbReference>
<accession>A0A432CZI6</accession>
<evidence type="ECO:0000259" key="2">
    <source>
        <dbReference type="Pfam" id="PF07811"/>
    </source>
</evidence>
<protein>
    <submittedName>
        <fullName evidence="3">Pilus assembly protein</fullName>
    </submittedName>
</protein>
<gene>
    <name evidence="3" type="ORF">EJ063_08205</name>
</gene>
<keyword evidence="4" id="KW-1185">Reference proteome</keyword>
<organism evidence="3 4">
    <name type="scientific">Vibrio aquaticus</name>
    <dbReference type="NCBI Taxonomy" id="2496559"/>
    <lineage>
        <taxon>Bacteria</taxon>
        <taxon>Pseudomonadati</taxon>
        <taxon>Pseudomonadota</taxon>
        <taxon>Gammaproteobacteria</taxon>
        <taxon>Vibrionales</taxon>
        <taxon>Vibrionaceae</taxon>
        <taxon>Vibrio</taxon>
    </lineage>
</organism>